<reference evidence="2 3" key="1">
    <citation type="journal article" date="2024" name="Chem. Sci.">
        <title>Discovery of megapolipeptins by genome mining of a Burkholderiales bacteria collection.</title>
        <authorList>
            <person name="Paulo B.S."/>
            <person name="Recchia M.J.J."/>
            <person name="Lee S."/>
            <person name="Fergusson C.H."/>
            <person name="Romanowski S.B."/>
            <person name="Hernandez A."/>
            <person name="Krull N."/>
            <person name="Liu D.Y."/>
            <person name="Cavanagh H."/>
            <person name="Bos A."/>
            <person name="Gray C.A."/>
            <person name="Murphy B.T."/>
            <person name="Linington R.G."/>
            <person name="Eustaquio A.S."/>
        </authorList>
    </citation>
    <scope>NUCLEOTIDE SEQUENCE [LARGE SCALE GENOMIC DNA]</scope>
    <source>
        <strain evidence="2 3">RL17-338-BIC-A</strain>
    </source>
</reference>
<protein>
    <submittedName>
        <fullName evidence="2">LysR family transcriptional regulator</fullName>
    </submittedName>
</protein>
<feature type="domain" description="HTH lysR-type" evidence="1">
    <location>
        <begin position="6"/>
        <end position="42"/>
    </location>
</feature>
<dbReference type="InterPro" id="IPR036390">
    <property type="entry name" value="WH_DNA-bd_sf"/>
</dbReference>
<accession>A0ABW9E626</accession>
<dbReference type="EMBL" id="JAQQCF010000047">
    <property type="protein sequence ID" value="MFM0641731.1"/>
    <property type="molecule type" value="Genomic_DNA"/>
</dbReference>
<proteinExistence type="predicted"/>
<comment type="caution">
    <text evidence="2">The sequence shown here is derived from an EMBL/GenBank/DDBJ whole genome shotgun (WGS) entry which is preliminary data.</text>
</comment>
<name>A0ABW9E626_9BURK</name>
<evidence type="ECO:0000313" key="3">
    <source>
        <dbReference type="Proteomes" id="UP001629432"/>
    </source>
</evidence>
<evidence type="ECO:0000259" key="1">
    <source>
        <dbReference type="Pfam" id="PF00126"/>
    </source>
</evidence>
<evidence type="ECO:0000313" key="2">
    <source>
        <dbReference type="EMBL" id="MFM0641731.1"/>
    </source>
</evidence>
<dbReference type="Pfam" id="PF00126">
    <property type="entry name" value="HTH_1"/>
    <property type="match status" value="1"/>
</dbReference>
<keyword evidence="3" id="KW-1185">Reference proteome</keyword>
<dbReference type="InterPro" id="IPR000847">
    <property type="entry name" value="LysR_HTH_N"/>
</dbReference>
<organism evidence="2 3">
    <name type="scientific">Paraburkholderia metrosideri</name>
    <dbReference type="NCBI Taxonomy" id="580937"/>
    <lineage>
        <taxon>Bacteria</taxon>
        <taxon>Pseudomonadati</taxon>
        <taxon>Pseudomonadota</taxon>
        <taxon>Betaproteobacteria</taxon>
        <taxon>Burkholderiales</taxon>
        <taxon>Burkholderiaceae</taxon>
        <taxon>Paraburkholderia</taxon>
    </lineage>
</organism>
<dbReference type="SUPFAM" id="SSF46785">
    <property type="entry name" value="Winged helix' DNA-binding domain"/>
    <property type="match status" value="1"/>
</dbReference>
<dbReference type="Proteomes" id="UP001629432">
    <property type="component" value="Unassembled WGS sequence"/>
</dbReference>
<dbReference type="RefSeq" id="WP_408241751.1">
    <property type="nucleotide sequence ID" value="NZ_JAQQCF010000047.1"/>
</dbReference>
<dbReference type="InterPro" id="IPR036388">
    <property type="entry name" value="WH-like_DNA-bd_sf"/>
</dbReference>
<dbReference type="Gene3D" id="1.10.10.10">
    <property type="entry name" value="Winged helix-like DNA-binding domain superfamily/Winged helix DNA-binding domain"/>
    <property type="match status" value="1"/>
</dbReference>
<sequence>MLDRLQLETFGAVIEQGRFEDAARARRVSHGAVSQRIRARDEGLSTVSLFREIPVVPTLPITTALARGRRD</sequence>
<gene>
    <name evidence="2" type="ORF">PQQ63_34140</name>
</gene>